<proteinExistence type="predicted"/>
<dbReference type="Gene3D" id="3.30.420.10">
    <property type="entry name" value="Ribonuclease H-like superfamily/Ribonuclease H"/>
    <property type="match status" value="1"/>
</dbReference>
<dbReference type="Proteomes" id="UP000324629">
    <property type="component" value="Unassembled WGS sequence"/>
</dbReference>
<evidence type="ECO:0000259" key="3">
    <source>
        <dbReference type="Pfam" id="PF21517"/>
    </source>
</evidence>
<comment type="caution">
    <text evidence="4">The sequence shown here is derived from an EMBL/GenBank/DDBJ whole genome shotgun (WGS) entry which is preliminary data.</text>
</comment>
<dbReference type="Pfam" id="PF13358">
    <property type="entry name" value="DDE_3"/>
    <property type="match status" value="1"/>
</dbReference>
<dbReference type="Gene3D" id="1.10.10.60">
    <property type="entry name" value="Homeodomain-like"/>
    <property type="match status" value="1"/>
</dbReference>
<accession>A0A5J4N2W6</accession>
<evidence type="ECO:0000259" key="2">
    <source>
        <dbReference type="Pfam" id="PF13358"/>
    </source>
</evidence>
<dbReference type="InterPro" id="IPR048703">
    <property type="entry name" value="Tnp_Tc3-like_HTH"/>
</dbReference>
<dbReference type="EMBL" id="QNGE01021687">
    <property type="protein sequence ID" value="KAA3669865.1"/>
    <property type="molecule type" value="Genomic_DNA"/>
</dbReference>
<reference evidence="4 5" key="1">
    <citation type="journal article" date="2019" name="Gigascience">
        <title>Whole-genome sequence of the oriental lung fluke Paragonimus westermani.</title>
        <authorList>
            <person name="Oey H."/>
            <person name="Zakrzewski M."/>
            <person name="Narain K."/>
            <person name="Devi K.R."/>
            <person name="Agatsuma T."/>
            <person name="Nawaratna S."/>
            <person name="Gobert G.N."/>
            <person name="Jones M.K."/>
            <person name="Ragan M.A."/>
            <person name="McManus D.P."/>
            <person name="Krause L."/>
        </authorList>
    </citation>
    <scope>NUCLEOTIDE SEQUENCE [LARGE SCALE GENOMIC DNA]</scope>
    <source>
        <strain evidence="4 5">IND2009</strain>
    </source>
</reference>
<sequence length="338" mass="39406">MPRGKHLSEIEKGQILAYHSSNCSIREIGRRINRSHNVILNFLAEPDSYGKFKTGGPKKKLSDRDERRIVQAASNSLKSLKQIKSECQVDVSRSTLHRVLKRNTNIVRQKLLSAPRLLERHKAARLEFARANMHRDWHKVGFYSIIRNVIFSDEKKFNLDGPDGFHSYWRDLRKEPIFFSKRNFGGGTLMVWGAFSSNGVLQLAFPTTRMNSAEYIRILENNLLPFFDHNNPTDWTYQQDNASVHSSRQTREWLRFHEINVLQWPACSPDQNPIENIWGIIVRSVYAQNRHFDSIQELKTEIIKAWNEITPSTRKKLIDSMPNRIFELIKNKGGSTKY</sequence>
<dbReference type="InterPro" id="IPR009057">
    <property type="entry name" value="Homeodomain-like_sf"/>
</dbReference>
<dbReference type="InterPro" id="IPR025898">
    <property type="entry name" value="Tc3_transposase_DNA-bd_dom"/>
</dbReference>
<dbReference type="Pfam" id="PF21517">
    <property type="entry name" value="HTH_Tnp_Tc3_2_like"/>
    <property type="match status" value="1"/>
</dbReference>
<feature type="domain" description="Tc3 transposase DNA binding" evidence="1">
    <location>
        <begin position="3"/>
        <end position="50"/>
    </location>
</feature>
<dbReference type="InterPro" id="IPR036388">
    <property type="entry name" value="WH-like_DNA-bd_sf"/>
</dbReference>
<keyword evidence="5" id="KW-1185">Reference proteome</keyword>
<dbReference type="SUPFAM" id="SSF46689">
    <property type="entry name" value="Homeodomain-like"/>
    <property type="match status" value="2"/>
</dbReference>
<feature type="domain" description="Transposable element Tc3 transposase-like DNA-binding HTH" evidence="3">
    <location>
        <begin position="64"/>
        <end position="102"/>
    </location>
</feature>
<dbReference type="InterPro" id="IPR038717">
    <property type="entry name" value="Tc1-like_DDE_dom"/>
</dbReference>
<feature type="domain" description="Tc1-like transposase DDE" evidence="2">
    <location>
        <begin position="149"/>
        <end position="299"/>
    </location>
</feature>
<dbReference type="PANTHER" id="PTHR23022">
    <property type="entry name" value="TRANSPOSABLE ELEMENT-RELATED"/>
    <property type="match status" value="1"/>
</dbReference>
<dbReference type="InterPro" id="IPR036397">
    <property type="entry name" value="RNaseH_sf"/>
</dbReference>
<gene>
    <name evidence="4" type="ORF">DEA37_0013878</name>
</gene>
<dbReference type="InterPro" id="IPR052338">
    <property type="entry name" value="Transposase_5"/>
</dbReference>
<dbReference type="Pfam" id="PF11427">
    <property type="entry name" value="HTH_Tnp_Tc3_1"/>
    <property type="match status" value="1"/>
</dbReference>
<name>A0A5J4N2W6_9TREM</name>
<evidence type="ECO:0000313" key="4">
    <source>
        <dbReference type="EMBL" id="KAA3669865.1"/>
    </source>
</evidence>
<dbReference type="Gene3D" id="1.10.10.10">
    <property type="entry name" value="Winged helix-like DNA-binding domain superfamily/Winged helix DNA-binding domain"/>
    <property type="match status" value="1"/>
</dbReference>
<evidence type="ECO:0000313" key="5">
    <source>
        <dbReference type="Proteomes" id="UP000324629"/>
    </source>
</evidence>
<evidence type="ECO:0008006" key="6">
    <source>
        <dbReference type="Google" id="ProtNLM"/>
    </source>
</evidence>
<organism evidence="4 5">
    <name type="scientific">Paragonimus westermani</name>
    <dbReference type="NCBI Taxonomy" id="34504"/>
    <lineage>
        <taxon>Eukaryota</taxon>
        <taxon>Metazoa</taxon>
        <taxon>Spiralia</taxon>
        <taxon>Lophotrochozoa</taxon>
        <taxon>Platyhelminthes</taxon>
        <taxon>Trematoda</taxon>
        <taxon>Digenea</taxon>
        <taxon>Plagiorchiida</taxon>
        <taxon>Troglotremata</taxon>
        <taxon>Troglotrematidae</taxon>
        <taxon>Paragonimus</taxon>
    </lineage>
</organism>
<dbReference type="PANTHER" id="PTHR23022:SF129">
    <property type="entry name" value="TRANSPOSABLE ELEMENT TC3 TRANSPOSASE"/>
    <property type="match status" value="1"/>
</dbReference>
<dbReference type="GO" id="GO:0003677">
    <property type="term" value="F:DNA binding"/>
    <property type="evidence" value="ECO:0007669"/>
    <property type="project" value="InterPro"/>
</dbReference>
<evidence type="ECO:0000259" key="1">
    <source>
        <dbReference type="Pfam" id="PF11427"/>
    </source>
</evidence>
<protein>
    <recommendedName>
        <fullName evidence="6">Transposable element Tc3 transposase</fullName>
    </recommendedName>
</protein>
<dbReference type="AlphaFoldDB" id="A0A5J4N2W6"/>